<evidence type="ECO:0000313" key="9">
    <source>
        <dbReference type="Proteomes" id="UP001596620"/>
    </source>
</evidence>
<evidence type="ECO:0000256" key="5">
    <source>
        <dbReference type="ARBA" id="ARBA00022989"/>
    </source>
</evidence>
<feature type="transmembrane region" description="Helical" evidence="7">
    <location>
        <begin position="6"/>
        <end position="24"/>
    </location>
</feature>
<keyword evidence="5 7" id="KW-1133">Transmembrane helix</keyword>
<keyword evidence="6 7" id="KW-0472">Membrane</keyword>
<evidence type="ECO:0000256" key="7">
    <source>
        <dbReference type="SAM" id="Phobius"/>
    </source>
</evidence>
<evidence type="ECO:0000256" key="3">
    <source>
        <dbReference type="ARBA" id="ARBA00022475"/>
    </source>
</evidence>
<dbReference type="Proteomes" id="UP001596620">
    <property type="component" value="Unassembled WGS sequence"/>
</dbReference>
<dbReference type="RefSeq" id="WP_382358243.1">
    <property type="nucleotide sequence ID" value="NZ_JBHTGR010000010.1"/>
</dbReference>
<feature type="transmembrane region" description="Helical" evidence="7">
    <location>
        <begin position="115"/>
        <end position="137"/>
    </location>
</feature>
<protein>
    <submittedName>
        <fullName evidence="8">DoxX family protein</fullName>
    </submittedName>
</protein>
<keyword evidence="4 7" id="KW-0812">Transmembrane</keyword>
<proteinExistence type="inferred from homology"/>
<evidence type="ECO:0000256" key="4">
    <source>
        <dbReference type="ARBA" id="ARBA00022692"/>
    </source>
</evidence>
<dbReference type="InterPro" id="IPR032808">
    <property type="entry name" value="DoxX"/>
</dbReference>
<evidence type="ECO:0000313" key="8">
    <source>
        <dbReference type="EMBL" id="MFC7746734.1"/>
    </source>
</evidence>
<dbReference type="InterPro" id="IPR051907">
    <property type="entry name" value="DoxX-like_oxidoreductase"/>
</dbReference>
<evidence type="ECO:0000256" key="1">
    <source>
        <dbReference type="ARBA" id="ARBA00004651"/>
    </source>
</evidence>
<keyword evidence="3" id="KW-1003">Cell membrane</keyword>
<dbReference type="Pfam" id="PF07681">
    <property type="entry name" value="DoxX"/>
    <property type="match status" value="1"/>
</dbReference>
<comment type="similarity">
    <text evidence="2">Belongs to the DoxX family.</text>
</comment>
<reference evidence="9" key="1">
    <citation type="journal article" date="2019" name="Int. J. Syst. Evol. Microbiol.">
        <title>The Global Catalogue of Microorganisms (GCM) 10K type strain sequencing project: providing services to taxonomists for standard genome sequencing and annotation.</title>
        <authorList>
            <consortium name="The Broad Institute Genomics Platform"/>
            <consortium name="The Broad Institute Genome Sequencing Center for Infectious Disease"/>
            <person name="Wu L."/>
            <person name="Ma J."/>
        </authorList>
    </citation>
    <scope>NUCLEOTIDE SEQUENCE [LARGE SCALE GENOMIC DNA]</scope>
    <source>
        <strain evidence="9">JCM 30234</strain>
    </source>
</reference>
<feature type="transmembrane region" description="Helical" evidence="7">
    <location>
        <begin position="71"/>
        <end position="95"/>
    </location>
</feature>
<dbReference type="PANTHER" id="PTHR33452">
    <property type="entry name" value="OXIDOREDUCTASE CATD-RELATED"/>
    <property type="match status" value="1"/>
</dbReference>
<evidence type="ECO:0000256" key="6">
    <source>
        <dbReference type="ARBA" id="ARBA00023136"/>
    </source>
</evidence>
<comment type="caution">
    <text evidence="8">The sequence shown here is derived from an EMBL/GenBank/DDBJ whole genome shotgun (WGS) entry which is preliminary data.</text>
</comment>
<accession>A0ABW2US64</accession>
<sequence>MVSYGVTASIGLLIIRLMVGLTFIGHGSQKLFGWFNGGGIKGTAGFFESIGIKPGAAMAVMAGLSEVGGGLLLALGFLTPLASLLIIGAMLMAIIKVHGPNGFWSSNGGFEYNLIIIAVAIGIALVGPGAYAIDALIF</sequence>
<dbReference type="PANTHER" id="PTHR33452:SF10">
    <property type="entry name" value="OXIDOREDUCTASE MHQP-RELATED"/>
    <property type="match status" value="1"/>
</dbReference>
<comment type="subcellular location">
    <subcellularLocation>
        <location evidence="1">Cell membrane</location>
        <topology evidence="1">Multi-pass membrane protein</topology>
    </subcellularLocation>
</comment>
<gene>
    <name evidence="8" type="ORF">ACFQU8_05715</name>
</gene>
<keyword evidence="9" id="KW-1185">Reference proteome</keyword>
<evidence type="ECO:0000256" key="2">
    <source>
        <dbReference type="ARBA" id="ARBA00006679"/>
    </source>
</evidence>
<dbReference type="EMBL" id="JBHTGR010000010">
    <property type="protein sequence ID" value="MFC7746734.1"/>
    <property type="molecule type" value="Genomic_DNA"/>
</dbReference>
<name>A0ABW2US64_9BACI</name>
<organism evidence="8 9">
    <name type="scientific">Lentibacillus kimchii</name>
    <dbReference type="NCBI Taxonomy" id="1542911"/>
    <lineage>
        <taxon>Bacteria</taxon>
        <taxon>Bacillati</taxon>
        <taxon>Bacillota</taxon>
        <taxon>Bacilli</taxon>
        <taxon>Bacillales</taxon>
        <taxon>Bacillaceae</taxon>
        <taxon>Lentibacillus</taxon>
    </lineage>
</organism>